<dbReference type="AlphaFoldDB" id="E6QMR1"/>
<evidence type="ECO:0000259" key="4">
    <source>
        <dbReference type="Pfam" id="PF01229"/>
    </source>
</evidence>
<keyword evidence="3" id="KW-0326">Glycosidase</keyword>
<gene>
    <name evidence="6" type="ORF">CARN6_2006</name>
</gene>
<dbReference type="EMBL" id="CABQ01000232">
    <property type="protein sequence ID" value="CBI08532.1"/>
    <property type="molecule type" value="Genomic_DNA"/>
</dbReference>
<dbReference type="GO" id="GO:0004553">
    <property type="term" value="F:hydrolase activity, hydrolyzing O-glycosyl compounds"/>
    <property type="evidence" value="ECO:0007669"/>
    <property type="project" value="TreeGrafter"/>
</dbReference>
<proteinExistence type="inferred from homology"/>
<dbReference type="Pfam" id="PF01229">
    <property type="entry name" value="Glyco_hydro_39"/>
    <property type="match status" value="1"/>
</dbReference>
<dbReference type="InterPro" id="IPR058789">
    <property type="entry name" value="ApnL_C"/>
</dbReference>
<dbReference type="Pfam" id="PF25839">
    <property type="entry name" value="Apionate_lact_C"/>
    <property type="match status" value="1"/>
</dbReference>
<feature type="domain" description="D-apionate lactonase C-terminal" evidence="5">
    <location>
        <begin position="435"/>
        <end position="499"/>
    </location>
</feature>
<evidence type="ECO:0008006" key="7">
    <source>
        <dbReference type="Google" id="ProtNLM"/>
    </source>
</evidence>
<reference evidence="6" key="1">
    <citation type="submission" date="2009-10" db="EMBL/GenBank/DDBJ databases">
        <title>Diversity of trophic interactions inside an arsenic-rich microbial ecosystem.</title>
        <authorList>
            <person name="Bertin P.N."/>
            <person name="Heinrich-Salmeron A."/>
            <person name="Pelletier E."/>
            <person name="Goulhen-Chollet F."/>
            <person name="Arsene-Ploetze F."/>
            <person name="Gallien S."/>
            <person name="Calteau A."/>
            <person name="Vallenet D."/>
            <person name="Casiot C."/>
            <person name="Chane-Woon-Ming B."/>
            <person name="Giloteaux L."/>
            <person name="Barakat M."/>
            <person name="Bonnefoy V."/>
            <person name="Bruneel O."/>
            <person name="Chandler M."/>
            <person name="Cleiss J."/>
            <person name="Duran R."/>
            <person name="Elbaz-Poulichet F."/>
            <person name="Fonknechten N."/>
            <person name="Lauga B."/>
            <person name="Mornico D."/>
            <person name="Ortet P."/>
            <person name="Schaeffer C."/>
            <person name="Siguier P."/>
            <person name="Alexander Thil Smith A."/>
            <person name="Van Dorsselaer A."/>
            <person name="Weissenbach J."/>
            <person name="Medigue C."/>
            <person name="Le Paslier D."/>
        </authorList>
    </citation>
    <scope>NUCLEOTIDE SEQUENCE</scope>
</reference>
<comment type="caution">
    <text evidence="6">The sequence shown here is derived from an EMBL/GenBank/DDBJ whole genome shotgun (WGS) entry which is preliminary data.</text>
</comment>
<protein>
    <recommendedName>
        <fullName evidence="7">Glycosyl hydrolase family 39</fullName>
    </recommendedName>
</protein>
<dbReference type="SUPFAM" id="SSF51445">
    <property type="entry name" value="(Trans)glycosidases"/>
    <property type="match status" value="1"/>
</dbReference>
<evidence type="ECO:0000256" key="3">
    <source>
        <dbReference type="ARBA" id="ARBA00023295"/>
    </source>
</evidence>
<evidence type="ECO:0000256" key="1">
    <source>
        <dbReference type="ARBA" id="ARBA00008875"/>
    </source>
</evidence>
<dbReference type="InterPro" id="IPR017853">
    <property type="entry name" value="GH"/>
</dbReference>
<sequence>MTNRSNLYRLAALILAGTSATAWAQTAAVTADVQWNKTDVVSRSASTLQVVVNPPLRPGNPLSSAAYKAVKQLGADYVRYVPWLPYPRLGVAELEPPTALKTSWDFSLIDPMTRDLMAATAGHTTILNFSTIPAWLFKTDKPVTYPADPNEVTWHYTQGTELRDPSGKELGDYYARLVSWYTNGGFTDENGIRHISGHHYNIPYWEVLNEVDFEHSMTPRQYTERYDAIVSAIHKVSPDTKFVGLALAMPGHGPDYFQYFLNSKHHQPGIPLDMISYHFYASPVAGQTIDSWQYSFFDQADGFLSTVRYIESIRKRLSPATRTDCDELGVILPTDNTATDKTPPPAAYWNLAGALYAYLYIELSKLQIDVIGESQLIGYPTQFPSVSMMNWQNNQPNARFWVLKLIHDSFHPGDKLVATGIKIAAGEPDGKDIVAQGFQTANGKKLLLVNRHDHAVSVSIPDVASAHIMTVDEATGDGAARRESVNNGAVQLAPFAVSVVSW</sequence>
<evidence type="ECO:0000256" key="2">
    <source>
        <dbReference type="ARBA" id="ARBA00022801"/>
    </source>
</evidence>
<keyword evidence="2" id="KW-0378">Hydrolase</keyword>
<dbReference type="PANTHER" id="PTHR12631:SF10">
    <property type="entry name" value="BETA-XYLOSIDASE-LIKE PROTEIN-RELATED"/>
    <property type="match status" value="1"/>
</dbReference>
<organism evidence="6">
    <name type="scientific">mine drainage metagenome</name>
    <dbReference type="NCBI Taxonomy" id="410659"/>
    <lineage>
        <taxon>unclassified sequences</taxon>
        <taxon>metagenomes</taxon>
        <taxon>ecological metagenomes</taxon>
    </lineage>
</organism>
<dbReference type="Gene3D" id="3.20.20.80">
    <property type="entry name" value="Glycosidases"/>
    <property type="match status" value="1"/>
</dbReference>
<name>E6QMR1_9ZZZZ</name>
<feature type="domain" description="Glycosyl hydrolases family 39 N-terminal catalytic" evidence="4">
    <location>
        <begin position="191"/>
        <end position="292"/>
    </location>
</feature>
<evidence type="ECO:0000259" key="5">
    <source>
        <dbReference type="Pfam" id="PF25839"/>
    </source>
</evidence>
<dbReference type="InterPro" id="IPR051923">
    <property type="entry name" value="Glycosyl_Hydrolase_39"/>
</dbReference>
<comment type="similarity">
    <text evidence="1">Belongs to the glycosyl hydrolase 39 family.</text>
</comment>
<evidence type="ECO:0000313" key="6">
    <source>
        <dbReference type="EMBL" id="CBI08532.1"/>
    </source>
</evidence>
<dbReference type="InterPro" id="IPR049166">
    <property type="entry name" value="GH39_cat"/>
</dbReference>
<accession>E6QMR1</accession>
<dbReference type="PANTHER" id="PTHR12631">
    <property type="entry name" value="ALPHA-L-IDURONIDASE"/>
    <property type="match status" value="1"/>
</dbReference>